<dbReference type="Proteomes" id="UP000191448">
    <property type="component" value="Unassembled WGS sequence"/>
</dbReference>
<dbReference type="InterPro" id="IPR025346">
    <property type="entry name" value="DUF4250"/>
</dbReference>
<dbReference type="EMBL" id="LTAY01000025">
    <property type="protein sequence ID" value="OPX49344.1"/>
    <property type="molecule type" value="Genomic_DNA"/>
</dbReference>
<proteinExistence type="predicted"/>
<gene>
    <name evidence="1" type="ORF">CLTHE_07260</name>
</gene>
<evidence type="ECO:0000313" key="1">
    <source>
        <dbReference type="EMBL" id="OPX49344.1"/>
    </source>
</evidence>
<dbReference type="OrthoDB" id="6636823at2"/>
<dbReference type="Pfam" id="PF14056">
    <property type="entry name" value="DUF4250"/>
    <property type="match status" value="1"/>
</dbReference>
<accession>A0A1V4SZA6</accession>
<evidence type="ECO:0008006" key="3">
    <source>
        <dbReference type="Google" id="ProtNLM"/>
    </source>
</evidence>
<protein>
    <recommendedName>
        <fullName evidence="3">DUF4250 domain-containing protein</fullName>
    </recommendedName>
</protein>
<organism evidence="1 2">
    <name type="scientific">Clostridium thermobutyricum DSM 4928</name>
    <dbReference type="NCBI Taxonomy" id="1121339"/>
    <lineage>
        <taxon>Bacteria</taxon>
        <taxon>Bacillati</taxon>
        <taxon>Bacillota</taxon>
        <taxon>Clostridia</taxon>
        <taxon>Eubacteriales</taxon>
        <taxon>Clostridiaceae</taxon>
        <taxon>Clostridium</taxon>
    </lineage>
</organism>
<sequence length="59" mass="7010">MDIENMDVNILVSIINLKLRDFYSNLDDLCYDMDISKEALINKLKEGNYEYIKENNSFK</sequence>
<dbReference type="AlphaFoldDB" id="A0A1V4SZA6"/>
<name>A0A1V4SZA6_9CLOT</name>
<reference evidence="1 2" key="1">
    <citation type="submission" date="2016-02" db="EMBL/GenBank/DDBJ databases">
        <title>Genome sequence of Clostridium thermobutyricum DSM 4928.</title>
        <authorList>
            <person name="Poehlein A."/>
            <person name="Daniel R."/>
        </authorList>
    </citation>
    <scope>NUCLEOTIDE SEQUENCE [LARGE SCALE GENOMIC DNA]</scope>
    <source>
        <strain evidence="1 2">DSM 4928</strain>
    </source>
</reference>
<comment type="caution">
    <text evidence="1">The sequence shown here is derived from an EMBL/GenBank/DDBJ whole genome shotgun (WGS) entry which is preliminary data.</text>
</comment>
<evidence type="ECO:0000313" key="2">
    <source>
        <dbReference type="Proteomes" id="UP000191448"/>
    </source>
</evidence>
<dbReference type="RefSeq" id="WP_080022044.1">
    <property type="nucleotide sequence ID" value="NZ_LTAY01000025.1"/>
</dbReference>